<dbReference type="NCBIfam" id="TIGR01730">
    <property type="entry name" value="RND_mfp"/>
    <property type="match status" value="1"/>
</dbReference>
<dbReference type="Proteomes" id="UP000593932">
    <property type="component" value="Chromosome"/>
</dbReference>
<evidence type="ECO:0000256" key="1">
    <source>
        <dbReference type="ARBA" id="ARBA00009477"/>
    </source>
</evidence>
<dbReference type="InterPro" id="IPR006143">
    <property type="entry name" value="RND_pump_MFP"/>
</dbReference>
<dbReference type="Gene3D" id="2.40.50.100">
    <property type="match status" value="1"/>
</dbReference>
<feature type="domain" description="CzcB-like barrel-sandwich hybrid" evidence="3">
    <location>
        <begin position="91"/>
        <end position="229"/>
    </location>
</feature>
<dbReference type="Gene3D" id="1.10.287.470">
    <property type="entry name" value="Helix hairpin bin"/>
    <property type="match status" value="1"/>
</dbReference>
<dbReference type="SUPFAM" id="SSF111369">
    <property type="entry name" value="HlyD-like secretion proteins"/>
    <property type="match status" value="1"/>
</dbReference>
<evidence type="ECO:0000259" key="3">
    <source>
        <dbReference type="Pfam" id="PF25973"/>
    </source>
</evidence>
<dbReference type="EMBL" id="CP063657">
    <property type="protein sequence ID" value="QOW20966.1"/>
    <property type="molecule type" value="Genomic_DNA"/>
</dbReference>
<organism evidence="4 5">
    <name type="scientific">Novilysobacter avium</name>
    <dbReference type="NCBI Taxonomy" id="2781023"/>
    <lineage>
        <taxon>Bacteria</taxon>
        <taxon>Pseudomonadati</taxon>
        <taxon>Pseudomonadota</taxon>
        <taxon>Gammaproteobacteria</taxon>
        <taxon>Lysobacterales</taxon>
        <taxon>Lysobacteraceae</taxon>
        <taxon>Novilysobacter</taxon>
    </lineage>
</organism>
<gene>
    <name evidence="4" type="ORF">INQ42_06500</name>
</gene>
<dbReference type="PANTHER" id="PTHR30097:SF4">
    <property type="entry name" value="SLR6042 PROTEIN"/>
    <property type="match status" value="1"/>
</dbReference>
<keyword evidence="5" id="KW-1185">Reference proteome</keyword>
<evidence type="ECO:0000256" key="2">
    <source>
        <dbReference type="ARBA" id="ARBA00022448"/>
    </source>
</evidence>
<comment type="similarity">
    <text evidence="1">Belongs to the membrane fusion protein (MFP) (TC 8.A.1) family.</text>
</comment>
<reference evidence="4 5" key="1">
    <citation type="submission" date="2020-10" db="EMBL/GenBank/DDBJ databases">
        <title>complete genome sequencing of Lysobacter sp. H23M41.</title>
        <authorList>
            <person name="Bae J.-W."/>
            <person name="Lee S.-Y."/>
        </authorList>
    </citation>
    <scope>NUCLEOTIDE SEQUENCE [LARGE SCALE GENOMIC DNA]</scope>
    <source>
        <strain evidence="4 5">H23M41</strain>
    </source>
</reference>
<protein>
    <submittedName>
        <fullName evidence="4">Efflux RND transporter periplasmic adaptor subunit</fullName>
    </submittedName>
</protein>
<keyword evidence="2" id="KW-0813">Transport</keyword>
<dbReference type="Pfam" id="PF25973">
    <property type="entry name" value="BSH_CzcB"/>
    <property type="match status" value="1"/>
</dbReference>
<dbReference type="InterPro" id="IPR058647">
    <property type="entry name" value="BSH_CzcB-like"/>
</dbReference>
<sequence length="379" mass="39146">MRLSAMKPAHWISVALVAAVVVLALVWLRSPSPADSGSAGAAPVADAQGRIQMNADQIEALGIETVAAKPAKNIPVTGLPGEAVPPLDAVTQVTVPFTGVVTRVLVDEGERVRAGQPLLRMQSRELIAMQGDHARARAEAGVSSQQARRDATLAGEGIIPEARHAESSARAAAARVTLDEANAMMSRLRRVPGGQAGEYDVLAPQSGLVLRRSVSPGEAMEAMAPAFVLVESDALDVQFHAPISLRGQLQPGLPISLANGIEGEVVAVGADTDAGTQTLRVRAHVDKPGTLVAGQQLAVALLLPAPADAVSVPQRALQAHGQGDSLYVQDGATFRGMAVERLGGDAETAVVRSAETLQPGDMVVQKGGSVLKSLAPIVE</sequence>
<dbReference type="InterPro" id="IPR051909">
    <property type="entry name" value="MFP_Cation_Efflux"/>
</dbReference>
<name>A0A7S6UIJ2_9GAMM</name>
<evidence type="ECO:0000313" key="5">
    <source>
        <dbReference type="Proteomes" id="UP000593932"/>
    </source>
</evidence>
<evidence type="ECO:0000313" key="4">
    <source>
        <dbReference type="EMBL" id="QOW20966.1"/>
    </source>
</evidence>
<dbReference type="Gene3D" id="2.40.30.170">
    <property type="match status" value="1"/>
</dbReference>
<accession>A0A7S6UIJ2</accession>
<dbReference type="PANTHER" id="PTHR30097">
    <property type="entry name" value="CATION EFFLUX SYSTEM PROTEIN CUSB"/>
    <property type="match status" value="1"/>
</dbReference>
<proteinExistence type="inferred from homology"/>